<dbReference type="RefSeq" id="XP_056049622.1">
    <property type="nucleotide sequence ID" value="XM_056196055.1"/>
</dbReference>
<feature type="compositionally biased region" description="Polar residues" evidence="1">
    <location>
        <begin position="40"/>
        <end position="49"/>
    </location>
</feature>
<feature type="region of interest" description="Disordered" evidence="1">
    <location>
        <begin position="40"/>
        <end position="73"/>
    </location>
</feature>
<dbReference type="Proteomes" id="UP001144673">
    <property type="component" value="Chromosome 2"/>
</dbReference>
<organism evidence="2 3">
    <name type="scientific">Akanthomyces muscarius</name>
    <name type="common">Entomopathogenic fungus</name>
    <name type="synonym">Lecanicillium muscarium</name>
    <dbReference type="NCBI Taxonomy" id="2231603"/>
    <lineage>
        <taxon>Eukaryota</taxon>
        <taxon>Fungi</taxon>
        <taxon>Dikarya</taxon>
        <taxon>Ascomycota</taxon>
        <taxon>Pezizomycotina</taxon>
        <taxon>Sordariomycetes</taxon>
        <taxon>Hypocreomycetidae</taxon>
        <taxon>Hypocreales</taxon>
        <taxon>Cordycipitaceae</taxon>
        <taxon>Akanthomyces</taxon>
    </lineage>
</organism>
<name>A0A9W8Q6C1_AKAMU</name>
<dbReference type="GeneID" id="80891942"/>
<dbReference type="AlphaFoldDB" id="A0A9W8Q6C1"/>
<reference evidence="2" key="1">
    <citation type="journal article" date="2023" name="Access Microbiol">
        <title>De-novo genome assembly for Akanthomyces muscarius, a biocontrol agent of insect agricultural pests.</title>
        <authorList>
            <person name="Erdos Z."/>
            <person name="Studholme D.J."/>
            <person name="Raymond B."/>
            <person name="Sharma M."/>
        </authorList>
    </citation>
    <scope>NUCLEOTIDE SEQUENCE</scope>
    <source>
        <strain evidence="2">Ve6</strain>
    </source>
</reference>
<comment type="caution">
    <text evidence="2">The sequence shown here is derived from an EMBL/GenBank/DDBJ whole genome shotgun (WGS) entry which is preliminary data.</text>
</comment>
<evidence type="ECO:0000256" key="1">
    <source>
        <dbReference type="SAM" id="MobiDB-lite"/>
    </source>
</evidence>
<protein>
    <submittedName>
        <fullName evidence="2">Uncharacterized protein</fullName>
    </submittedName>
</protein>
<dbReference type="EMBL" id="JAJHUN010000011">
    <property type="protein sequence ID" value="KAJ4145952.1"/>
    <property type="molecule type" value="Genomic_DNA"/>
</dbReference>
<proteinExistence type="predicted"/>
<accession>A0A9W8Q6C1</accession>
<keyword evidence="3" id="KW-1185">Reference proteome</keyword>
<dbReference type="KEGG" id="amus:LMH87_004783"/>
<evidence type="ECO:0000313" key="3">
    <source>
        <dbReference type="Proteomes" id="UP001144673"/>
    </source>
</evidence>
<gene>
    <name evidence="2" type="ORF">LMH87_004783</name>
</gene>
<evidence type="ECO:0000313" key="2">
    <source>
        <dbReference type="EMBL" id="KAJ4145952.1"/>
    </source>
</evidence>
<sequence>MSEDKTLGLLPDTLVHPRHLTIGDPPLVLLAQNFAQVSSQTCDNETSSVKAARQKKMRPLSSEAGPQLRYDTR</sequence>